<sequence>MFPKDGVYTTQPIYSECRVNLVETNQFNSHIGSSLPEDAVYTTQPAYSERRVNLEKQIISMVILEVASQKIEFIQLNQFIWSVGLTHFKKKHSTVMLEVASKMSF</sequence>
<name>A0A7J9FIG0_9ROSI</name>
<organism evidence="1 2">
    <name type="scientific">Gossypium trilobum</name>
    <dbReference type="NCBI Taxonomy" id="34281"/>
    <lineage>
        <taxon>Eukaryota</taxon>
        <taxon>Viridiplantae</taxon>
        <taxon>Streptophyta</taxon>
        <taxon>Embryophyta</taxon>
        <taxon>Tracheophyta</taxon>
        <taxon>Spermatophyta</taxon>
        <taxon>Magnoliopsida</taxon>
        <taxon>eudicotyledons</taxon>
        <taxon>Gunneridae</taxon>
        <taxon>Pentapetalae</taxon>
        <taxon>rosids</taxon>
        <taxon>malvids</taxon>
        <taxon>Malvales</taxon>
        <taxon>Malvaceae</taxon>
        <taxon>Malvoideae</taxon>
        <taxon>Gossypium</taxon>
    </lineage>
</organism>
<comment type="caution">
    <text evidence="1">The sequence shown here is derived from an EMBL/GenBank/DDBJ whole genome shotgun (WGS) entry which is preliminary data.</text>
</comment>
<gene>
    <name evidence="1" type="ORF">Gotri_027929</name>
</gene>
<dbReference type="Proteomes" id="UP000593568">
    <property type="component" value="Unassembled WGS sequence"/>
</dbReference>
<proteinExistence type="predicted"/>
<accession>A0A7J9FIG0</accession>
<evidence type="ECO:0000313" key="1">
    <source>
        <dbReference type="EMBL" id="MBA0785126.1"/>
    </source>
</evidence>
<evidence type="ECO:0000313" key="2">
    <source>
        <dbReference type="Proteomes" id="UP000593568"/>
    </source>
</evidence>
<reference evidence="1 2" key="1">
    <citation type="journal article" date="2019" name="Genome Biol. Evol.">
        <title>Insights into the evolution of the New World diploid cottons (Gossypium, subgenus Houzingenia) based on genome sequencing.</title>
        <authorList>
            <person name="Grover C.E."/>
            <person name="Arick M.A. 2nd"/>
            <person name="Thrash A."/>
            <person name="Conover J.L."/>
            <person name="Sanders W.S."/>
            <person name="Peterson D.G."/>
            <person name="Frelichowski J.E."/>
            <person name="Scheffler J.A."/>
            <person name="Scheffler B.E."/>
            <person name="Wendel J.F."/>
        </authorList>
    </citation>
    <scope>NUCLEOTIDE SEQUENCE [LARGE SCALE GENOMIC DNA]</scope>
    <source>
        <strain evidence="1">8</strain>
        <tissue evidence="1">Leaf</tissue>
    </source>
</reference>
<dbReference type="EMBL" id="JABEZW010217806">
    <property type="protein sequence ID" value="MBA0785126.1"/>
    <property type="molecule type" value="Genomic_DNA"/>
</dbReference>
<protein>
    <submittedName>
        <fullName evidence="1">Uncharacterized protein</fullName>
    </submittedName>
</protein>
<dbReference type="AlphaFoldDB" id="A0A7J9FIG0"/>
<keyword evidence="2" id="KW-1185">Reference proteome</keyword>